<evidence type="ECO:0000259" key="11">
    <source>
        <dbReference type="PROSITE" id="PS50850"/>
    </source>
</evidence>
<feature type="transmembrane region" description="Helical" evidence="10">
    <location>
        <begin position="83"/>
        <end position="103"/>
    </location>
</feature>
<evidence type="ECO:0000256" key="5">
    <source>
        <dbReference type="ARBA" id="ARBA00022989"/>
    </source>
</evidence>
<evidence type="ECO:0000256" key="2">
    <source>
        <dbReference type="ARBA" id="ARBA00022448"/>
    </source>
</evidence>
<dbReference type="InterPro" id="IPR020846">
    <property type="entry name" value="MFS_dom"/>
</dbReference>
<dbReference type="PROSITE" id="PS50850">
    <property type="entry name" value="MFS"/>
    <property type="match status" value="1"/>
</dbReference>
<comment type="subcellular location">
    <subcellularLocation>
        <location evidence="1">Cell membrane</location>
        <topology evidence="1">Multi-pass membrane protein</topology>
    </subcellularLocation>
</comment>
<feature type="transmembrane region" description="Helical" evidence="10">
    <location>
        <begin position="316"/>
        <end position="342"/>
    </location>
</feature>
<keyword evidence="2" id="KW-0813">Transport</keyword>
<proteinExistence type="inferred from homology"/>
<evidence type="ECO:0000313" key="12">
    <source>
        <dbReference type="EMBL" id="KAK7416001.1"/>
    </source>
</evidence>
<gene>
    <name evidence="12" type="ORF">QQZ08_012154</name>
</gene>
<evidence type="ECO:0000256" key="7">
    <source>
        <dbReference type="ARBA" id="ARBA00023180"/>
    </source>
</evidence>
<feature type="transmembrane region" description="Helical" evidence="10">
    <location>
        <begin position="426"/>
        <end position="448"/>
    </location>
</feature>
<evidence type="ECO:0000256" key="6">
    <source>
        <dbReference type="ARBA" id="ARBA00023136"/>
    </source>
</evidence>
<evidence type="ECO:0000256" key="3">
    <source>
        <dbReference type="ARBA" id="ARBA00022475"/>
    </source>
</evidence>
<evidence type="ECO:0000256" key="1">
    <source>
        <dbReference type="ARBA" id="ARBA00004651"/>
    </source>
</evidence>
<name>A0ABR1H4K5_9HYPO</name>
<dbReference type="EMBL" id="JAZAVK010000221">
    <property type="protein sequence ID" value="KAK7416001.1"/>
    <property type="molecule type" value="Genomic_DNA"/>
</dbReference>
<feature type="transmembrane region" description="Helical" evidence="10">
    <location>
        <begin position="154"/>
        <end position="182"/>
    </location>
</feature>
<dbReference type="Pfam" id="PF07690">
    <property type="entry name" value="MFS_1"/>
    <property type="match status" value="1"/>
</dbReference>
<evidence type="ECO:0000313" key="13">
    <source>
        <dbReference type="Proteomes" id="UP001498421"/>
    </source>
</evidence>
<dbReference type="InterPro" id="IPR011701">
    <property type="entry name" value="MFS"/>
</dbReference>
<dbReference type="InterPro" id="IPR036259">
    <property type="entry name" value="MFS_trans_sf"/>
</dbReference>
<dbReference type="Gene3D" id="1.20.1250.20">
    <property type="entry name" value="MFS general substrate transporter like domains"/>
    <property type="match status" value="1"/>
</dbReference>
<evidence type="ECO:0000256" key="9">
    <source>
        <dbReference type="SAM" id="MobiDB-lite"/>
    </source>
</evidence>
<keyword evidence="4 10" id="KW-0812">Transmembrane</keyword>
<evidence type="ECO:0000256" key="4">
    <source>
        <dbReference type="ARBA" id="ARBA00022692"/>
    </source>
</evidence>
<sequence>MSPPSRPSSPASSSTTVTYPDPESQRPKSSFDRWQGFFGGSVVSEDILNHEYAGSGTDQAPFLVDFVQDDPQDAMAFSKSKKWTITFLQAIATLAASFVSSAYSGGIREVIRTFDVSREVATLGISLFVLGFAVGPVLWAPLSELYGRQKIFFGTYMALTAFNAGAAGAPTIAALIISRFFAGSFGASPLTNAGGVIADMFDGPERGVATSIFAMAPFMGPAIGPIVGGFLSEAKGWRWLHGVMAIFTGVVWIIVVLTVPETYAPVLLRRRAKALSQHTGRTYISKLDAGRTPPTITHQFKTALIRPWVLLFKEPIVLLTSIYIAVVYGTLYMCFAAFPIVFQAGRGWSPGIGGLAFVGIAVGVLLATLGSAWDNKRYARVVAGNNGMAPPEARLPPALVGAVLLPIGLFWFAWTSIPSVHWVVPIIGSAFFAFGLILVFISLLNYLVDSLRGQNSDEVRIRFRGGSCVAEDAY</sequence>
<comment type="caution">
    <text evidence="12">The sequence shown here is derived from an EMBL/GenBank/DDBJ whole genome shotgun (WGS) entry which is preliminary data.</text>
</comment>
<feature type="domain" description="Major facilitator superfamily (MFS) profile" evidence="11">
    <location>
        <begin position="85"/>
        <end position="474"/>
    </location>
</feature>
<evidence type="ECO:0000256" key="8">
    <source>
        <dbReference type="ARBA" id="ARBA00038459"/>
    </source>
</evidence>
<feature type="transmembrane region" description="Helical" evidence="10">
    <location>
        <begin position="393"/>
        <end position="414"/>
    </location>
</feature>
<dbReference type="CDD" id="cd17323">
    <property type="entry name" value="MFS_Tpo1_MDR_like"/>
    <property type="match status" value="1"/>
</dbReference>
<keyword evidence="6 10" id="KW-0472">Membrane</keyword>
<organism evidence="12 13">
    <name type="scientific">Neonectria magnoliae</name>
    <dbReference type="NCBI Taxonomy" id="2732573"/>
    <lineage>
        <taxon>Eukaryota</taxon>
        <taxon>Fungi</taxon>
        <taxon>Dikarya</taxon>
        <taxon>Ascomycota</taxon>
        <taxon>Pezizomycotina</taxon>
        <taxon>Sordariomycetes</taxon>
        <taxon>Hypocreomycetidae</taxon>
        <taxon>Hypocreales</taxon>
        <taxon>Nectriaceae</taxon>
        <taxon>Neonectria</taxon>
    </lineage>
</organism>
<keyword evidence="7" id="KW-0325">Glycoprotein</keyword>
<evidence type="ECO:0000256" key="10">
    <source>
        <dbReference type="SAM" id="Phobius"/>
    </source>
</evidence>
<feature type="transmembrane region" description="Helical" evidence="10">
    <location>
        <begin position="123"/>
        <end position="142"/>
    </location>
</feature>
<keyword evidence="3" id="KW-1003">Cell membrane</keyword>
<feature type="transmembrane region" description="Helical" evidence="10">
    <location>
        <begin position="354"/>
        <end position="373"/>
    </location>
</feature>
<dbReference type="SUPFAM" id="SSF103473">
    <property type="entry name" value="MFS general substrate transporter"/>
    <property type="match status" value="1"/>
</dbReference>
<dbReference type="PANTHER" id="PTHR23502">
    <property type="entry name" value="MAJOR FACILITATOR SUPERFAMILY"/>
    <property type="match status" value="1"/>
</dbReference>
<dbReference type="PANTHER" id="PTHR23502:SF186">
    <property type="entry name" value="MAJOR FACILITATOR SUPERFAMILY (MFS) PROFILE DOMAIN-CONTAINING PROTEIN"/>
    <property type="match status" value="1"/>
</dbReference>
<accession>A0ABR1H4K5</accession>
<comment type="similarity">
    <text evidence="8">Belongs to the major facilitator superfamily. DHA1 family. Polyamines/proton antiporter (TC 2.A.1.2.16) subfamily.</text>
</comment>
<keyword evidence="13" id="KW-1185">Reference proteome</keyword>
<dbReference type="Proteomes" id="UP001498421">
    <property type="component" value="Unassembled WGS sequence"/>
</dbReference>
<feature type="region of interest" description="Disordered" evidence="9">
    <location>
        <begin position="1"/>
        <end position="30"/>
    </location>
</feature>
<keyword evidence="5 10" id="KW-1133">Transmembrane helix</keyword>
<reference evidence="12 13" key="1">
    <citation type="journal article" date="2025" name="Microbiol. Resour. Announc.">
        <title>Draft genome sequences for Neonectria magnoliae and Neonectria punicea, canker pathogens of Liriodendron tulipifera and Acer saccharum in West Virginia.</title>
        <authorList>
            <person name="Petronek H.M."/>
            <person name="Kasson M.T."/>
            <person name="Metheny A.M."/>
            <person name="Stauder C.M."/>
            <person name="Lovett B."/>
            <person name="Lynch S.C."/>
            <person name="Garnas J.R."/>
            <person name="Kasson L.R."/>
            <person name="Stajich J.E."/>
        </authorList>
    </citation>
    <scope>NUCLEOTIDE SEQUENCE [LARGE SCALE GENOMIC DNA]</scope>
    <source>
        <strain evidence="12 13">NRRL 64651</strain>
    </source>
</reference>
<feature type="transmembrane region" description="Helical" evidence="10">
    <location>
        <begin position="208"/>
        <end position="232"/>
    </location>
</feature>
<feature type="transmembrane region" description="Helical" evidence="10">
    <location>
        <begin position="239"/>
        <end position="259"/>
    </location>
</feature>
<protein>
    <recommendedName>
        <fullName evidence="11">Major facilitator superfamily (MFS) profile domain-containing protein</fullName>
    </recommendedName>
</protein>